<evidence type="ECO:0000313" key="3">
    <source>
        <dbReference type="Proteomes" id="UP001595906"/>
    </source>
</evidence>
<sequence>MNMQTFNNIAKRIIVLNMVVITLCCAVQAKATTINATKFPNTVLDSASAPKLDLKYVGNTTDGLEFDVRYNNISGKYFYFVIKDGNGVVLFEQSYKNKVFYKKVQLPEVGDIKALSFTILNDKDEIVQTKEVKITTNFVEDVFVKIN</sequence>
<name>A0ABV8Q192_9BACT</name>
<feature type="signal peptide" evidence="1">
    <location>
        <begin position="1"/>
        <end position="31"/>
    </location>
</feature>
<comment type="caution">
    <text evidence="2">The sequence shown here is derived from an EMBL/GenBank/DDBJ whole genome shotgun (WGS) entry which is preliminary data.</text>
</comment>
<dbReference type="Proteomes" id="UP001595906">
    <property type="component" value="Unassembled WGS sequence"/>
</dbReference>
<organism evidence="2 3">
    <name type="scientific">Parasediminibacterium paludis</name>
    <dbReference type="NCBI Taxonomy" id="908966"/>
    <lineage>
        <taxon>Bacteria</taxon>
        <taxon>Pseudomonadati</taxon>
        <taxon>Bacteroidota</taxon>
        <taxon>Chitinophagia</taxon>
        <taxon>Chitinophagales</taxon>
        <taxon>Chitinophagaceae</taxon>
        <taxon>Parasediminibacterium</taxon>
    </lineage>
</organism>
<gene>
    <name evidence="2" type="ORF">ACFOW1_14955</name>
</gene>
<keyword evidence="1" id="KW-0732">Signal</keyword>
<keyword evidence="3" id="KW-1185">Reference proteome</keyword>
<dbReference type="RefSeq" id="WP_379015380.1">
    <property type="nucleotide sequence ID" value="NZ_JBHSDC010000029.1"/>
</dbReference>
<feature type="chain" id="PRO_5045927317" evidence="1">
    <location>
        <begin position="32"/>
        <end position="147"/>
    </location>
</feature>
<dbReference type="EMBL" id="JBHSDC010000029">
    <property type="protein sequence ID" value="MFC4233198.1"/>
    <property type="molecule type" value="Genomic_DNA"/>
</dbReference>
<protein>
    <submittedName>
        <fullName evidence="2">Uncharacterized protein</fullName>
    </submittedName>
</protein>
<proteinExistence type="predicted"/>
<evidence type="ECO:0000313" key="2">
    <source>
        <dbReference type="EMBL" id="MFC4233198.1"/>
    </source>
</evidence>
<evidence type="ECO:0000256" key="1">
    <source>
        <dbReference type="SAM" id="SignalP"/>
    </source>
</evidence>
<reference evidence="3" key="1">
    <citation type="journal article" date="2019" name="Int. J. Syst. Evol. Microbiol.">
        <title>The Global Catalogue of Microorganisms (GCM) 10K type strain sequencing project: providing services to taxonomists for standard genome sequencing and annotation.</title>
        <authorList>
            <consortium name="The Broad Institute Genomics Platform"/>
            <consortium name="The Broad Institute Genome Sequencing Center for Infectious Disease"/>
            <person name="Wu L."/>
            <person name="Ma J."/>
        </authorList>
    </citation>
    <scope>NUCLEOTIDE SEQUENCE [LARGE SCALE GENOMIC DNA]</scope>
    <source>
        <strain evidence="3">CECT 8010</strain>
    </source>
</reference>
<accession>A0ABV8Q192</accession>